<comment type="caution">
    <text evidence="1">The sequence shown here is derived from an EMBL/GenBank/DDBJ whole genome shotgun (WGS) entry which is preliminary data.</text>
</comment>
<reference evidence="1 2" key="1">
    <citation type="submission" date="2019-08" db="EMBL/GenBank/DDBJ databases">
        <title>Whole genome of Aphis craccivora.</title>
        <authorList>
            <person name="Voronova N.V."/>
            <person name="Shulinski R.S."/>
            <person name="Bandarenka Y.V."/>
            <person name="Zhorov D.G."/>
            <person name="Warner D."/>
        </authorList>
    </citation>
    <scope>NUCLEOTIDE SEQUENCE [LARGE SCALE GENOMIC DNA]</scope>
    <source>
        <strain evidence="1">180601</strain>
        <tissue evidence="1">Whole Body</tissue>
    </source>
</reference>
<dbReference type="OrthoDB" id="6606676at2759"/>
<accession>A0A6G0ZF16</accession>
<dbReference type="Proteomes" id="UP000478052">
    <property type="component" value="Unassembled WGS sequence"/>
</dbReference>
<name>A0A6G0ZF16_APHCR</name>
<evidence type="ECO:0008006" key="3">
    <source>
        <dbReference type="Google" id="ProtNLM"/>
    </source>
</evidence>
<sequence>PDLTNDHLDDSLFSNLSMELIILRLSPLFYNFVVGLDVMNSEANYNLNFDDVLMKNKTFSSKNKHLELIETSSQCKHDLSVLEDLGEVKVKVQKLLLNQNTILNKLDKLLINDRSVDNCLQNITSTQELTQFNRINDILNNKAYYSLMTKKLSMYGGSSINDVTRHILIKRLSNEILRSITLTDHKGKNTYFASKNYFKVLLEVVQIFYESATENHVEPAIQSWFKRAPDHVSTNID</sequence>
<dbReference type="AlphaFoldDB" id="A0A6G0ZF16"/>
<protein>
    <recommendedName>
        <fullName evidence="3">DUF4806 domain-containing protein</fullName>
    </recommendedName>
</protein>
<gene>
    <name evidence="1" type="ORF">FWK35_00004946</name>
</gene>
<keyword evidence="2" id="KW-1185">Reference proteome</keyword>
<proteinExistence type="predicted"/>
<feature type="non-terminal residue" evidence="1">
    <location>
        <position position="1"/>
    </location>
</feature>
<organism evidence="1 2">
    <name type="scientific">Aphis craccivora</name>
    <name type="common">Cowpea aphid</name>
    <dbReference type="NCBI Taxonomy" id="307492"/>
    <lineage>
        <taxon>Eukaryota</taxon>
        <taxon>Metazoa</taxon>
        <taxon>Ecdysozoa</taxon>
        <taxon>Arthropoda</taxon>
        <taxon>Hexapoda</taxon>
        <taxon>Insecta</taxon>
        <taxon>Pterygota</taxon>
        <taxon>Neoptera</taxon>
        <taxon>Paraneoptera</taxon>
        <taxon>Hemiptera</taxon>
        <taxon>Sternorrhyncha</taxon>
        <taxon>Aphidomorpha</taxon>
        <taxon>Aphidoidea</taxon>
        <taxon>Aphididae</taxon>
        <taxon>Aphidini</taxon>
        <taxon>Aphis</taxon>
        <taxon>Aphis</taxon>
    </lineage>
</organism>
<evidence type="ECO:0000313" key="2">
    <source>
        <dbReference type="Proteomes" id="UP000478052"/>
    </source>
</evidence>
<evidence type="ECO:0000313" key="1">
    <source>
        <dbReference type="EMBL" id="KAF0769610.1"/>
    </source>
</evidence>
<dbReference type="EMBL" id="VUJU01000567">
    <property type="protein sequence ID" value="KAF0769610.1"/>
    <property type="molecule type" value="Genomic_DNA"/>
</dbReference>